<feature type="transmembrane region" description="Helical" evidence="6">
    <location>
        <begin position="341"/>
        <end position="368"/>
    </location>
</feature>
<evidence type="ECO:0000259" key="8">
    <source>
        <dbReference type="Pfam" id="PF12704"/>
    </source>
</evidence>
<protein>
    <recommendedName>
        <fullName evidence="11">ABC transporter</fullName>
    </recommendedName>
</protein>
<evidence type="ECO:0000259" key="7">
    <source>
        <dbReference type="Pfam" id="PF02687"/>
    </source>
</evidence>
<gene>
    <name evidence="9" type="ORF">BSZ37_11520</name>
</gene>
<feature type="domain" description="MacB-like periplasmic core" evidence="8">
    <location>
        <begin position="38"/>
        <end position="259"/>
    </location>
</feature>
<accession>A0A271J133</accession>
<dbReference type="InterPro" id="IPR003838">
    <property type="entry name" value="ABC3_permease_C"/>
</dbReference>
<dbReference type="Pfam" id="PF12704">
    <property type="entry name" value="MacB_PCD"/>
    <property type="match status" value="1"/>
</dbReference>
<keyword evidence="4 6" id="KW-1133">Transmembrane helix</keyword>
<evidence type="ECO:0000313" key="10">
    <source>
        <dbReference type="Proteomes" id="UP000216339"/>
    </source>
</evidence>
<evidence type="ECO:0000256" key="1">
    <source>
        <dbReference type="ARBA" id="ARBA00004651"/>
    </source>
</evidence>
<dbReference type="AlphaFoldDB" id="A0A271J133"/>
<evidence type="ECO:0000313" key="9">
    <source>
        <dbReference type="EMBL" id="PAP77017.1"/>
    </source>
</evidence>
<dbReference type="InterPro" id="IPR025857">
    <property type="entry name" value="MacB_PCD"/>
</dbReference>
<dbReference type="Pfam" id="PF02687">
    <property type="entry name" value="FtsX"/>
    <property type="match status" value="1"/>
</dbReference>
<keyword evidence="10" id="KW-1185">Reference proteome</keyword>
<reference evidence="9 10" key="1">
    <citation type="submission" date="2016-11" db="EMBL/GenBank/DDBJ databases">
        <title>Study of marine rhodopsin-containing bacteria.</title>
        <authorList>
            <person name="Yoshizawa S."/>
            <person name="Kumagai Y."/>
            <person name="Kogure K."/>
        </authorList>
    </citation>
    <scope>NUCLEOTIDE SEQUENCE [LARGE SCALE GENOMIC DNA]</scope>
    <source>
        <strain evidence="9 10">SAORIC-28</strain>
    </source>
</reference>
<organism evidence="9 10">
    <name type="scientific">Rubrivirga marina</name>
    <dbReference type="NCBI Taxonomy" id="1196024"/>
    <lineage>
        <taxon>Bacteria</taxon>
        <taxon>Pseudomonadati</taxon>
        <taxon>Rhodothermota</taxon>
        <taxon>Rhodothermia</taxon>
        <taxon>Rhodothermales</taxon>
        <taxon>Rubricoccaceae</taxon>
        <taxon>Rubrivirga</taxon>
    </lineage>
</organism>
<feature type="transmembrane region" description="Helical" evidence="6">
    <location>
        <begin position="293"/>
        <end position="320"/>
    </location>
</feature>
<comment type="caution">
    <text evidence="9">The sequence shown here is derived from an EMBL/GenBank/DDBJ whole genome shotgun (WGS) entry which is preliminary data.</text>
</comment>
<feature type="transmembrane region" description="Helical" evidence="6">
    <location>
        <begin position="37"/>
        <end position="58"/>
    </location>
</feature>
<keyword evidence="3 6" id="KW-0812">Transmembrane</keyword>
<dbReference type="InterPro" id="IPR050250">
    <property type="entry name" value="Macrolide_Exporter_MacB"/>
</dbReference>
<name>A0A271J133_9BACT</name>
<evidence type="ECO:0000256" key="3">
    <source>
        <dbReference type="ARBA" id="ARBA00022692"/>
    </source>
</evidence>
<dbReference type="PANTHER" id="PTHR30572">
    <property type="entry name" value="MEMBRANE COMPONENT OF TRANSPORTER-RELATED"/>
    <property type="match status" value="1"/>
</dbReference>
<sequence>MRSRPLTPRPAVPAVPTEIAEGVRIALSALWERKARALLTTLGIVIGIVSVTSMFTVINGIEREFDKSMAMIGDNALFIQKEPWFAFDDWWSYRNRPPITDDLAPFLAERAETIAAATAVTGAGTRATRGSDELGGMFVEAATTDYVDVGGADLEAGRFFTEAEDRGARAVAVIGVDLVEALFPAEDPIGKDIRLGGHVYEVVGVLTARGKFLGMQSTDNRAIVPLETFRRHFSNDPDVSIKVRVKDGVDQADAIDEVTGLTRLWRGLDALEDNDFSVNRQDQFRDLVQGFKVAVYAVGIFLTALSLLVGGIGVMNIMFVSVKERTREIGVRKALGATRRAILFQFLVEAVMICFVGGGIGVALAALAAVGLNQVFTAELSGGTVALAFVLCGVLGVTFGLLPAWQAARARPIDALRYE</sequence>
<evidence type="ECO:0000256" key="4">
    <source>
        <dbReference type="ARBA" id="ARBA00022989"/>
    </source>
</evidence>
<evidence type="ECO:0008006" key="11">
    <source>
        <dbReference type="Google" id="ProtNLM"/>
    </source>
</evidence>
<comment type="subcellular location">
    <subcellularLocation>
        <location evidence="1">Cell membrane</location>
        <topology evidence="1">Multi-pass membrane protein</topology>
    </subcellularLocation>
</comment>
<dbReference type="PANTHER" id="PTHR30572:SF15">
    <property type="entry name" value="ABC TRANSPORTER PERMEASE"/>
    <property type="match status" value="1"/>
</dbReference>
<keyword evidence="2" id="KW-1003">Cell membrane</keyword>
<evidence type="ECO:0000256" key="5">
    <source>
        <dbReference type="ARBA" id="ARBA00023136"/>
    </source>
</evidence>
<dbReference type="GO" id="GO:0022857">
    <property type="term" value="F:transmembrane transporter activity"/>
    <property type="evidence" value="ECO:0007669"/>
    <property type="project" value="TreeGrafter"/>
</dbReference>
<feature type="transmembrane region" description="Helical" evidence="6">
    <location>
        <begin position="380"/>
        <end position="402"/>
    </location>
</feature>
<dbReference type="OrthoDB" id="9770036at2"/>
<evidence type="ECO:0000256" key="6">
    <source>
        <dbReference type="SAM" id="Phobius"/>
    </source>
</evidence>
<feature type="domain" description="ABC3 transporter permease C-terminal" evidence="7">
    <location>
        <begin position="300"/>
        <end position="410"/>
    </location>
</feature>
<proteinExistence type="predicted"/>
<dbReference type="EMBL" id="MQWD01000001">
    <property type="protein sequence ID" value="PAP77017.1"/>
    <property type="molecule type" value="Genomic_DNA"/>
</dbReference>
<evidence type="ECO:0000256" key="2">
    <source>
        <dbReference type="ARBA" id="ARBA00022475"/>
    </source>
</evidence>
<dbReference type="GO" id="GO:0005886">
    <property type="term" value="C:plasma membrane"/>
    <property type="evidence" value="ECO:0007669"/>
    <property type="project" value="UniProtKB-SubCell"/>
</dbReference>
<keyword evidence="5 6" id="KW-0472">Membrane</keyword>
<dbReference type="Proteomes" id="UP000216339">
    <property type="component" value="Unassembled WGS sequence"/>
</dbReference>